<gene>
    <name evidence="2" type="ordered locus">Mpe_A3729</name>
</gene>
<dbReference type="STRING" id="420662.Mpe_A3729"/>
<organism evidence="2 3">
    <name type="scientific">Methylibium petroleiphilum (strain ATCC BAA-1232 / LMG 22953 / PM1)</name>
    <dbReference type="NCBI Taxonomy" id="420662"/>
    <lineage>
        <taxon>Bacteria</taxon>
        <taxon>Pseudomonadati</taxon>
        <taxon>Pseudomonadota</taxon>
        <taxon>Betaproteobacteria</taxon>
        <taxon>Burkholderiales</taxon>
        <taxon>Sphaerotilaceae</taxon>
        <taxon>Methylibium</taxon>
    </lineage>
</organism>
<keyword evidence="3" id="KW-1185">Reference proteome</keyword>
<evidence type="ECO:0000313" key="2">
    <source>
        <dbReference type="EMBL" id="ABM96682.1"/>
    </source>
</evidence>
<feature type="signal peptide" evidence="1">
    <location>
        <begin position="1"/>
        <end position="20"/>
    </location>
</feature>
<dbReference type="AlphaFoldDB" id="A2SM93"/>
<evidence type="ECO:0000313" key="3">
    <source>
        <dbReference type="Proteomes" id="UP000000366"/>
    </source>
</evidence>
<dbReference type="EMBL" id="CP000555">
    <property type="protein sequence ID" value="ABM96682.1"/>
    <property type="molecule type" value="Genomic_DNA"/>
</dbReference>
<dbReference type="RefSeq" id="WP_011831302.1">
    <property type="nucleotide sequence ID" value="NC_008825.1"/>
</dbReference>
<dbReference type="KEGG" id="mpt:Mpe_A3729"/>
<keyword evidence="1" id="KW-0732">Signal</keyword>
<accession>A2SM93</accession>
<dbReference type="InterPro" id="IPR014469">
    <property type="entry name" value="DUF2271"/>
</dbReference>
<feature type="chain" id="PRO_5002645923" description="Periplasmic protein" evidence="1">
    <location>
        <begin position="21"/>
        <end position="171"/>
    </location>
</feature>
<dbReference type="Pfam" id="PF10029">
    <property type="entry name" value="DUF2271"/>
    <property type="match status" value="1"/>
</dbReference>
<protein>
    <recommendedName>
        <fullName evidence="4">Periplasmic protein</fullName>
    </recommendedName>
</protein>
<name>A2SM93_METPP</name>
<dbReference type="HOGENOM" id="CLU_129911_0_0_4"/>
<dbReference type="Proteomes" id="UP000000366">
    <property type="component" value="Chromosome"/>
</dbReference>
<evidence type="ECO:0000256" key="1">
    <source>
        <dbReference type="SAM" id="SignalP"/>
    </source>
</evidence>
<dbReference type="eggNOG" id="COG3656">
    <property type="taxonomic scope" value="Bacteria"/>
</dbReference>
<dbReference type="PIRSF" id="PIRSF014995">
    <property type="entry name" value="UCP014995"/>
    <property type="match status" value="1"/>
</dbReference>
<proteinExistence type="predicted"/>
<sequence length="171" mass="18599">MHVRYSIALSAAALGVPALAADLAVGVEVPRLTVAEYHRPYVAMWVERADQGVAANLAVWYATAKKDGEGAKWLKDMRQWWRRSGRELQVPADGLTSATRPVGKHRLSFNDSAKPLGKLAPGDYKLVVEAARESGGRELLSIPFQWPPAKAQQLSAQGSSELGEVTLELKP</sequence>
<evidence type="ECO:0008006" key="4">
    <source>
        <dbReference type="Google" id="ProtNLM"/>
    </source>
</evidence>
<reference evidence="2 3" key="1">
    <citation type="journal article" date="2007" name="J. Bacteriol.">
        <title>Whole-genome analysis of the methyl tert-butyl ether-degrading beta-proteobacterium Methylibium petroleiphilum PM1.</title>
        <authorList>
            <person name="Kane S.R."/>
            <person name="Chakicherla A.Y."/>
            <person name="Chain P.S.G."/>
            <person name="Schmidt R."/>
            <person name="Shin M.W."/>
            <person name="Legler T.C."/>
            <person name="Scow K.M."/>
            <person name="Larimer F.W."/>
            <person name="Lucas S.M."/>
            <person name="Richardson P.M."/>
            <person name="Hristova K.R."/>
        </authorList>
    </citation>
    <scope>NUCLEOTIDE SEQUENCE [LARGE SCALE GENOMIC DNA]</scope>
    <source>
        <strain evidence="3">ATCC BAA-1232 / LMG 22953 / PM1</strain>
    </source>
</reference>